<keyword evidence="1" id="KW-0812">Transmembrane</keyword>
<evidence type="ECO:0000256" key="1">
    <source>
        <dbReference type="SAM" id="Phobius"/>
    </source>
</evidence>
<feature type="transmembrane region" description="Helical" evidence="1">
    <location>
        <begin position="97"/>
        <end position="116"/>
    </location>
</feature>
<evidence type="ECO:0000313" key="2">
    <source>
        <dbReference type="EMBL" id="RAI37823.1"/>
    </source>
</evidence>
<dbReference type="Pfam" id="PF13787">
    <property type="entry name" value="HXXEE"/>
    <property type="match status" value="1"/>
</dbReference>
<dbReference type="InterPro" id="IPR025671">
    <property type="entry name" value="HXXEE"/>
</dbReference>
<feature type="transmembrane region" description="Helical" evidence="1">
    <location>
        <begin position="66"/>
        <end position="85"/>
    </location>
</feature>
<comment type="caution">
    <text evidence="2">The sequence shown here is derived from an EMBL/GenBank/DDBJ whole genome shotgun (WGS) entry which is preliminary data.</text>
</comment>
<dbReference type="AlphaFoldDB" id="A0A327KJT3"/>
<sequence>MTLVELSWLAMAAYAVHILEEYTFDWRDWARGVIGLPVEWTDFYVTNAVVVALGMAQGMLAPTLPWAPLTYAALMIINAVFFHILPFVTTRGRFSPGLVTAVVLFLPLGIAMFAAASSEGRLDLATSIGAAVGGALLMASPVVMLKLKDKPWFVQRR</sequence>
<keyword evidence="1" id="KW-1133">Transmembrane helix</keyword>
<evidence type="ECO:0000313" key="3">
    <source>
        <dbReference type="Proteomes" id="UP000248863"/>
    </source>
</evidence>
<dbReference type="Proteomes" id="UP000248863">
    <property type="component" value="Unassembled WGS sequence"/>
</dbReference>
<feature type="transmembrane region" description="Helical" evidence="1">
    <location>
        <begin position="128"/>
        <end position="147"/>
    </location>
</feature>
<name>A0A327KJT3_9BRAD</name>
<keyword evidence="3" id="KW-1185">Reference proteome</keyword>
<organism evidence="2 3">
    <name type="scientific">Rhodoplanes elegans</name>
    <dbReference type="NCBI Taxonomy" id="29408"/>
    <lineage>
        <taxon>Bacteria</taxon>
        <taxon>Pseudomonadati</taxon>
        <taxon>Pseudomonadota</taxon>
        <taxon>Alphaproteobacteria</taxon>
        <taxon>Hyphomicrobiales</taxon>
        <taxon>Nitrobacteraceae</taxon>
        <taxon>Rhodoplanes</taxon>
    </lineage>
</organism>
<proteinExistence type="predicted"/>
<dbReference type="RefSeq" id="WP_111357921.1">
    <property type="nucleotide sequence ID" value="NZ_NHSK01000112.1"/>
</dbReference>
<keyword evidence="1" id="KW-0472">Membrane</keyword>
<dbReference type="OrthoDB" id="1494400at2"/>
<accession>A0A327KJT3</accession>
<dbReference type="EMBL" id="NPEU01000160">
    <property type="protein sequence ID" value="RAI37823.1"/>
    <property type="molecule type" value="Genomic_DNA"/>
</dbReference>
<reference evidence="2 3" key="1">
    <citation type="submission" date="2017-07" db="EMBL/GenBank/DDBJ databases">
        <title>Draft Genome Sequences of Select Purple Nonsulfur Bacteria.</title>
        <authorList>
            <person name="Lasarre B."/>
            <person name="Mckinlay J.B."/>
        </authorList>
    </citation>
    <scope>NUCLEOTIDE SEQUENCE [LARGE SCALE GENOMIC DNA]</scope>
    <source>
        <strain evidence="2 3">DSM 11907</strain>
    </source>
</reference>
<protein>
    <submittedName>
        <fullName evidence="2">HXXEE domain-containing protein</fullName>
    </submittedName>
</protein>
<gene>
    <name evidence="2" type="ORF">CH338_14815</name>
</gene>